<dbReference type="PANTHER" id="PTHR30250:SF11">
    <property type="entry name" value="O-ANTIGEN TRANSPORTER-RELATED"/>
    <property type="match status" value="1"/>
</dbReference>
<keyword evidence="3 6" id="KW-0812">Transmembrane</keyword>
<evidence type="ECO:0000256" key="1">
    <source>
        <dbReference type="ARBA" id="ARBA00004651"/>
    </source>
</evidence>
<accession>A0A401XMJ2</accession>
<dbReference type="AlphaFoldDB" id="A0A401XMJ2"/>
<dbReference type="Pfam" id="PF01943">
    <property type="entry name" value="Polysacc_synt"/>
    <property type="match status" value="1"/>
</dbReference>
<gene>
    <name evidence="7" type="ORF">JCM31826_17270</name>
</gene>
<keyword evidence="5 6" id="KW-0472">Membrane</keyword>
<feature type="transmembrane region" description="Helical" evidence="6">
    <location>
        <begin position="393"/>
        <end position="415"/>
    </location>
</feature>
<feature type="transmembrane region" description="Helical" evidence="6">
    <location>
        <begin position="122"/>
        <end position="144"/>
    </location>
</feature>
<evidence type="ECO:0000313" key="8">
    <source>
        <dbReference type="Proteomes" id="UP000286715"/>
    </source>
</evidence>
<feature type="transmembrane region" description="Helical" evidence="6">
    <location>
        <begin position="180"/>
        <end position="198"/>
    </location>
</feature>
<protein>
    <submittedName>
        <fullName evidence="7">Uncharacterized protein</fullName>
    </submittedName>
</protein>
<dbReference type="Proteomes" id="UP000286715">
    <property type="component" value="Unassembled WGS sequence"/>
</dbReference>
<feature type="transmembrane region" description="Helical" evidence="6">
    <location>
        <begin position="12"/>
        <end position="34"/>
    </location>
</feature>
<evidence type="ECO:0000313" key="7">
    <source>
        <dbReference type="EMBL" id="GCD78245.1"/>
    </source>
</evidence>
<organism evidence="7 8">
    <name type="scientific">Thermaurantimonas aggregans</name>
    <dbReference type="NCBI Taxonomy" id="2173829"/>
    <lineage>
        <taxon>Bacteria</taxon>
        <taxon>Pseudomonadati</taxon>
        <taxon>Bacteroidota</taxon>
        <taxon>Flavobacteriia</taxon>
        <taxon>Flavobacteriales</taxon>
        <taxon>Schleiferiaceae</taxon>
        <taxon>Thermaurantimonas</taxon>
    </lineage>
</organism>
<evidence type="ECO:0000256" key="6">
    <source>
        <dbReference type="SAM" id="Phobius"/>
    </source>
</evidence>
<keyword evidence="4 6" id="KW-1133">Transmembrane helix</keyword>
<feature type="transmembrane region" description="Helical" evidence="6">
    <location>
        <begin position="243"/>
        <end position="267"/>
    </location>
</feature>
<evidence type="ECO:0000256" key="5">
    <source>
        <dbReference type="ARBA" id="ARBA00023136"/>
    </source>
</evidence>
<dbReference type="RefSeq" id="WP_124398307.1">
    <property type="nucleotide sequence ID" value="NZ_BHZE01000019.1"/>
</dbReference>
<dbReference type="EMBL" id="BHZE01000019">
    <property type="protein sequence ID" value="GCD78245.1"/>
    <property type="molecule type" value="Genomic_DNA"/>
</dbReference>
<feature type="transmembrane region" description="Helical" evidence="6">
    <location>
        <begin position="40"/>
        <end position="60"/>
    </location>
</feature>
<name>A0A401XMJ2_9FLAO</name>
<keyword evidence="8" id="KW-1185">Reference proteome</keyword>
<dbReference type="PANTHER" id="PTHR30250">
    <property type="entry name" value="PST FAMILY PREDICTED COLANIC ACID TRANSPORTER"/>
    <property type="match status" value="1"/>
</dbReference>
<evidence type="ECO:0000256" key="3">
    <source>
        <dbReference type="ARBA" id="ARBA00022692"/>
    </source>
</evidence>
<comment type="subcellular location">
    <subcellularLocation>
        <location evidence="1">Cell membrane</location>
        <topology evidence="1">Multi-pass membrane protein</topology>
    </subcellularLocation>
</comment>
<sequence length="496" mass="55480">MGLIARQTIKGSVASYVGVVLGTFTLLFLFPAFLSQDQIGLLRIVTNAAGMFSTLAVLGIPQISVKYYPYVHGGEEYRAYATLLYVVPLGGVLLCYLIFLAFKQQITDFYSQNAKELTQYYYLVWSITLLNTLYLAAASYARMNNRIVVPSAIKDVGIRILTILFFLGIIFHWFDFTIFLNLQIVIYGLALLGVLWYNHRLAPFRPSIRFERLKPFLKGVVSFGLFSVLTSTASILVTTIDSLMIGGMINLGNAGIYVIASYIGLVIEMPKRSLNAIAGPVLSESWKNQDIQKINELHARSSINQLLFGGGMLLLIWAGIDGIFYIMPNGETYAVGKWVVLFIGLAKLTDLTFGLTAEIISFSPKYRYNLYLLLFLAGIAVITNYFLIPLYGITGAGLATFISYLVYNILSYYLLKRDYGITPFTSASAKAMVLLVIVFLVIQFFRIDIPVLLLSILKVILASALLLIGIIYYRLSPDLWLLVKSSLEIFRNFTKK</sequence>
<feature type="transmembrane region" description="Helical" evidence="6">
    <location>
        <begin position="306"/>
        <end position="326"/>
    </location>
</feature>
<proteinExistence type="predicted"/>
<evidence type="ECO:0000256" key="4">
    <source>
        <dbReference type="ARBA" id="ARBA00022989"/>
    </source>
</evidence>
<evidence type="ECO:0000256" key="2">
    <source>
        <dbReference type="ARBA" id="ARBA00022475"/>
    </source>
</evidence>
<feature type="transmembrane region" description="Helical" evidence="6">
    <location>
        <begin position="219"/>
        <end position="237"/>
    </location>
</feature>
<reference evidence="7 8" key="1">
    <citation type="submission" date="2018-11" db="EMBL/GenBank/DDBJ databases">
        <title>Schleiferia aggregans sp. nov., a moderately thermophilic heterotrophic bacterium isolated from microbial mats at a terrestrial hot spring.</title>
        <authorList>
            <person name="Iino T."/>
            <person name="Ohkuma M."/>
            <person name="Haruta S."/>
        </authorList>
    </citation>
    <scope>NUCLEOTIDE SEQUENCE [LARGE SCALE GENOMIC DNA]</scope>
    <source>
        <strain evidence="7 8">LA</strain>
    </source>
</reference>
<dbReference type="InterPro" id="IPR002797">
    <property type="entry name" value="Polysacc_synth"/>
</dbReference>
<feature type="transmembrane region" description="Helical" evidence="6">
    <location>
        <begin position="451"/>
        <end position="475"/>
    </location>
</feature>
<feature type="transmembrane region" description="Helical" evidence="6">
    <location>
        <begin position="338"/>
        <end position="356"/>
    </location>
</feature>
<keyword evidence="2" id="KW-1003">Cell membrane</keyword>
<feature type="transmembrane region" description="Helical" evidence="6">
    <location>
        <begin position="427"/>
        <end position="445"/>
    </location>
</feature>
<feature type="transmembrane region" description="Helical" evidence="6">
    <location>
        <begin position="156"/>
        <end position="174"/>
    </location>
</feature>
<dbReference type="InterPro" id="IPR050833">
    <property type="entry name" value="Poly_Biosynth_Transport"/>
</dbReference>
<feature type="transmembrane region" description="Helical" evidence="6">
    <location>
        <begin position="368"/>
        <end position="387"/>
    </location>
</feature>
<comment type="caution">
    <text evidence="7">The sequence shown here is derived from an EMBL/GenBank/DDBJ whole genome shotgun (WGS) entry which is preliminary data.</text>
</comment>
<feature type="transmembrane region" description="Helical" evidence="6">
    <location>
        <begin position="80"/>
        <end position="102"/>
    </location>
</feature>
<dbReference type="OrthoDB" id="88014at2"/>
<dbReference type="GO" id="GO:0005886">
    <property type="term" value="C:plasma membrane"/>
    <property type="evidence" value="ECO:0007669"/>
    <property type="project" value="UniProtKB-SubCell"/>
</dbReference>